<dbReference type="EMBL" id="JALLPJ020001379">
    <property type="protein sequence ID" value="KAL3766802.1"/>
    <property type="molecule type" value="Genomic_DNA"/>
</dbReference>
<accession>A0ABD3MTM3</accession>
<reference evidence="3 4" key="1">
    <citation type="submission" date="2024-10" db="EMBL/GenBank/DDBJ databases">
        <title>Updated reference genomes for cyclostephanoid diatoms.</title>
        <authorList>
            <person name="Roberts W.R."/>
            <person name="Alverson A.J."/>
        </authorList>
    </citation>
    <scope>NUCLEOTIDE SEQUENCE [LARGE SCALE GENOMIC DNA]</scope>
    <source>
        <strain evidence="3 4">AJA010-31</strain>
    </source>
</reference>
<protein>
    <submittedName>
        <fullName evidence="3">Uncharacterized protein</fullName>
    </submittedName>
</protein>
<feature type="compositionally biased region" description="Polar residues" evidence="1">
    <location>
        <begin position="1"/>
        <end position="12"/>
    </location>
</feature>
<organism evidence="3 4">
    <name type="scientific">Cyclotella atomus</name>
    <dbReference type="NCBI Taxonomy" id="382360"/>
    <lineage>
        <taxon>Eukaryota</taxon>
        <taxon>Sar</taxon>
        <taxon>Stramenopiles</taxon>
        <taxon>Ochrophyta</taxon>
        <taxon>Bacillariophyta</taxon>
        <taxon>Coscinodiscophyceae</taxon>
        <taxon>Thalassiosirophycidae</taxon>
        <taxon>Stephanodiscales</taxon>
        <taxon>Stephanodiscaceae</taxon>
        <taxon>Cyclotella</taxon>
    </lineage>
</organism>
<name>A0ABD3MTM3_9STRA</name>
<evidence type="ECO:0000256" key="1">
    <source>
        <dbReference type="SAM" id="MobiDB-lite"/>
    </source>
</evidence>
<keyword evidence="2" id="KW-1133">Transmembrane helix</keyword>
<dbReference type="Proteomes" id="UP001530400">
    <property type="component" value="Unassembled WGS sequence"/>
</dbReference>
<dbReference type="AlphaFoldDB" id="A0ABD3MTM3"/>
<feature type="transmembrane region" description="Helical" evidence="2">
    <location>
        <begin position="150"/>
        <end position="176"/>
    </location>
</feature>
<gene>
    <name evidence="3" type="ORF">ACHAWO_002950</name>
</gene>
<feature type="region of interest" description="Disordered" evidence="1">
    <location>
        <begin position="1"/>
        <end position="23"/>
    </location>
</feature>
<evidence type="ECO:0000313" key="3">
    <source>
        <dbReference type="EMBL" id="KAL3766802.1"/>
    </source>
</evidence>
<evidence type="ECO:0000256" key="2">
    <source>
        <dbReference type="SAM" id="Phobius"/>
    </source>
</evidence>
<feature type="compositionally biased region" description="Low complexity" evidence="1">
    <location>
        <begin position="13"/>
        <end position="23"/>
    </location>
</feature>
<feature type="transmembrane region" description="Helical" evidence="2">
    <location>
        <begin position="188"/>
        <end position="211"/>
    </location>
</feature>
<proteinExistence type="predicted"/>
<keyword evidence="4" id="KW-1185">Reference proteome</keyword>
<comment type="caution">
    <text evidence="3">The sequence shown here is derived from an EMBL/GenBank/DDBJ whole genome shotgun (WGS) entry which is preliminary data.</text>
</comment>
<keyword evidence="2" id="KW-0812">Transmembrane</keyword>
<feature type="transmembrane region" description="Helical" evidence="2">
    <location>
        <begin position="88"/>
        <end position="109"/>
    </location>
</feature>
<evidence type="ECO:0000313" key="4">
    <source>
        <dbReference type="Proteomes" id="UP001530400"/>
    </source>
</evidence>
<sequence length="322" mass="35932">MAKDSNCSCDKYSTSTPTTSSDSLVDIDTQRQIYEEESIIHQKLSIRSYHLPGNTWGQDYAMYIKNNHLVFGLCCRHRLNPVTTKHRLIILLGSLACGLTITNAVYLYFLLGDKNYDDTALAFTLSLSGEAANGLNTSQNLSLDISNGMAMLWTLGAGAHAMFDLLLWHMIACGYCQTSKRNYNHAGWNMALAVVSIIVAGASFVVLYRAYEDDENDPEEQLLKFADDGNQTVVLGEDSSPHRPITIETIKAFRQSDPDFRFLYGYLVELGLSLFVFTPIIQTILFSGIFGCCGRLPLVGGRPRSVMLENEKMKHCRKELPV</sequence>
<feature type="transmembrane region" description="Helical" evidence="2">
    <location>
        <begin position="272"/>
        <end position="298"/>
    </location>
</feature>
<keyword evidence="2" id="KW-0472">Membrane</keyword>